<comment type="caution">
    <text evidence="3">The sequence shown here is derived from an EMBL/GenBank/DDBJ whole genome shotgun (WGS) entry which is preliminary data.</text>
</comment>
<feature type="region of interest" description="Disordered" evidence="1">
    <location>
        <begin position="303"/>
        <end position="344"/>
    </location>
</feature>
<feature type="chain" id="PRO_5042858456" evidence="2">
    <location>
        <begin position="17"/>
        <end position="422"/>
    </location>
</feature>
<evidence type="ECO:0000256" key="1">
    <source>
        <dbReference type="SAM" id="MobiDB-lite"/>
    </source>
</evidence>
<dbReference type="RefSeq" id="XP_062636265.1">
    <property type="nucleotide sequence ID" value="XM_062777469.1"/>
</dbReference>
<evidence type="ECO:0000256" key="2">
    <source>
        <dbReference type="SAM" id="SignalP"/>
    </source>
</evidence>
<reference evidence="3" key="2">
    <citation type="submission" date="2023-05" db="EMBL/GenBank/DDBJ databases">
        <authorList>
            <consortium name="Lawrence Berkeley National Laboratory"/>
            <person name="Steindorff A."/>
            <person name="Hensen N."/>
            <person name="Bonometti L."/>
            <person name="Westerberg I."/>
            <person name="Brannstrom I.O."/>
            <person name="Guillou S."/>
            <person name="Cros-Aarteil S."/>
            <person name="Calhoun S."/>
            <person name="Haridas S."/>
            <person name="Kuo A."/>
            <person name="Mondo S."/>
            <person name="Pangilinan J."/>
            <person name="Riley R."/>
            <person name="Labutti K."/>
            <person name="Andreopoulos B."/>
            <person name="Lipzen A."/>
            <person name="Chen C."/>
            <person name="Yanf M."/>
            <person name="Daum C."/>
            <person name="Ng V."/>
            <person name="Clum A."/>
            <person name="Ohm R."/>
            <person name="Martin F."/>
            <person name="Silar P."/>
            <person name="Natvig D."/>
            <person name="Lalanne C."/>
            <person name="Gautier V."/>
            <person name="Ament-Velasquez S.L."/>
            <person name="Kruys A."/>
            <person name="Hutchinson M.I."/>
            <person name="Powell A.J."/>
            <person name="Barry K."/>
            <person name="Miller A.N."/>
            <person name="Grigoriev I.V."/>
            <person name="Debuchy R."/>
            <person name="Gladieux P."/>
            <person name="Thoren M.H."/>
            <person name="Johannesson H."/>
        </authorList>
    </citation>
    <scope>NUCLEOTIDE SEQUENCE</scope>
    <source>
        <strain evidence="3">CBS 141.50</strain>
    </source>
</reference>
<feature type="region of interest" description="Disordered" evidence="1">
    <location>
        <begin position="37"/>
        <end position="68"/>
    </location>
</feature>
<feature type="signal peptide" evidence="2">
    <location>
        <begin position="1"/>
        <end position="16"/>
    </location>
</feature>
<proteinExistence type="predicted"/>
<gene>
    <name evidence="3" type="ORF">C8A04DRAFT_12809</name>
</gene>
<dbReference type="GeneID" id="87814082"/>
<keyword evidence="4" id="KW-1185">Reference proteome</keyword>
<organism evidence="3 4">
    <name type="scientific">Dichotomopilus funicola</name>
    <dbReference type="NCBI Taxonomy" id="1934379"/>
    <lineage>
        <taxon>Eukaryota</taxon>
        <taxon>Fungi</taxon>
        <taxon>Dikarya</taxon>
        <taxon>Ascomycota</taxon>
        <taxon>Pezizomycotina</taxon>
        <taxon>Sordariomycetes</taxon>
        <taxon>Sordariomycetidae</taxon>
        <taxon>Sordariales</taxon>
        <taxon>Chaetomiaceae</taxon>
        <taxon>Dichotomopilus</taxon>
    </lineage>
</organism>
<evidence type="ECO:0000313" key="3">
    <source>
        <dbReference type="EMBL" id="KAK4142894.1"/>
    </source>
</evidence>
<sequence>MLPVSTLVFIFTLSIAVVVITRHRPWSRHRYQFPNSHIDSSEKSTSVGDDKENEDGNPPKWGSGIEPLDGFDWRATPPLKLRPFKPIFNVTMAIQNSTPSDLIVMDCNYLDRVTGRRQLIDKHGSLLHGATPSGAAAVQELYTYLLGTYLPTRYPSMFTIKQEGVPGPELQPPRTIVTVFHNKVTDRTFPLSPPRFNPSEMLRILGETVEEDMFLLLRDQVQSGEGNSPNKQEHRSVAFVCCHPAGFDPSEKLGMRLAEIHGPVPGYEKIGASMERYFARLEIGRSVKRVNWSIQTHPNLYAPSSSGNHIYTHPSNQHQPTDQDQNQDNHQPHHQNNATPQPDPQQAIFRVERQTLTRLPQTRAILFSFKTYMYPLSEIREEGLGPQLADAIEGLQKGNAPGMWVYKGGVKWGESLKGYLRG</sequence>
<dbReference type="InterPro" id="IPR021848">
    <property type="entry name" value="HODM_asu-like"/>
</dbReference>
<evidence type="ECO:0000313" key="4">
    <source>
        <dbReference type="Proteomes" id="UP001302676"/>
    </source>
</evidence>
<feature type="compositionally biased region" description="Polar residues" evidence="1">
    <location>
        <begin position="37"/>
        <end position="47"/>
    </location>
</feature>
<dbReference type="Proteomes" id="UP001302676">
    <property type="component" value="Unassembled WGS sequence"/>
</dbReference>
<dbReference type="Pfam" id="PF11927">
    <property type="entry name" value="HODM_asu-like"/>
    <property type="match status" value="1"/>
</dbReference>
<dbReference type="EMBL" id="MU853592">
    <property type="protein sequence ID" value="KAK4142894.1"/>
    <property type="molecule type" value="Genomic_DNA"/>
</dbReference>
<accession>A0AAN6V1T6</accession>
<reference evidence="3" key="1">
    <citation type="journal article" date="2023" name="Mol. Phylogenet. Evol.">
        <title>Genome-scale phylogeny and comparative genomics of the fungal order Sordariales.</title>
        <authorList>
            <person name="Hensen N."/>
            <person name="Bonometti L."/>
            <person name="Westerberg I."/>
            <person name="Brannstrom I.O."/>
            <person name="Guillou S."/>
            <person name="Cros-Aarteil S."/>
            <person name="Calhoun S."/>
            <person name="Haridas S."/>
            <person name="Kuo A."/>
            <person name="Mondo S."/>
            <person name="Pangilinan J."/>
            <person name="Riley R."/>
            <person name="LaButti K."/>
            <person name="Andreopoulos B."/>
            <person name="Lipzen A."/>
            <person name="Chen C."/>
            <person name="Yan M."/>
            <person name="Daum C."/>
            <person name="Ng V."/>
            <person name="Clum A."/>
            <person name="Steindorff A."/>
            <person name="Ohm R.A."/>
            <person name="Martin F."/>
            <person name="Silar P."/>
            <person name="Natvig D.O."/>
            <person name="Lalanne C."/>
            <person name="Gautier V."/>
            <person name="Ament-Velasquez S.L."/>
            <person name="Kruys A."/>
            <person name="Hutchinson M.I."/>
            <person name="Powell A.J."/>
            <person name="Barry K."/>
            <person name="Miller A.N."/>
            <person name="Grigoriev I.V."/>
            <person name="Debuchy R."/>
            <person name="Gladieux P."/>
            <person name="Hiltunen Thoren M."/>
            <person name="Johannesson H."/>
        </authorList>
    </citation>
    <scope>NUCLEOTIDE SEQUENCE</scope>
    <source>
        <strain evidence="3">CBS 141.50</strain>
    </source>
</reference>
<protein>
    <submittedName>
        <fullName evidence="3">Uncharacterized protein</fullName>
    </submittedName>
</protein>
<keyword evidence="2" id="KW-0732">Signal</keyword>
<dbReference type="AlphaFoldDB" id="A0AAN6V1T6"/>
<feature type="compositionally biased region" description="Polar residues" evidence="1">
    <location>
        <begin position="303"/>
        <end position="315"/>
    </location>
</feature>
<name>A0AAN6V1T6_9PEZI</name>
<feature type="compositionally biased region" description="Low complexity" evidence="1">
    <location>
        <begin position="316"/>
        <end position="337"/>
    </location>
</feature>